<protein>
    <submittedName>
        <fullName evidence="2">DUF2165 domain-containing protein</fullName>
    </submittedName>
</protein>
<dbReference type="InterPro" id="IPR018681">
    <property type="entry name" value="DUF2165_transmembrane"/>
</dbReference>
<keyword evidence="3" id="KW-1185">Reference proteome</keyword>
<feature type="transmembrane region" description="Helical" evidence="1">
    <location>
        <begin position="64"/>
        <end position="88"/>
    </location>
</feature>
<keyword evidence="1" id="KW-0472">Membrane</keyword>
<keyword evidence="1" id="KW-1133">Transmembrane helix</keyword>
<proteinExistence type="predicted"/>
<evidence type="ECO:0000313" key="2">
    <source>
        <dbReference type="EMBL" id="QYD67810.1"/>
    </source>
</evidence>
<reference evidence="2 3" key="1">
    <citation type="submission" date="2021-07" db="EMBL/GenBank/DDBJ databases">
        <title>Paraburkholderia edwinii protects Aspergillus sp. from phenazines by acting as a toxin sponge.</title>
        <authorList>
            <person name="Dahlstrom K.M."/>
            <person name="Newman D.K."/>
        </authorList>
    </citation>
    <scope>NUCLEOTIDE SEQUENCE [LARGE SCALE GENOMIC DNA]</scope>
    <source>
        <strain evidence="2 3">Pe01</strain>
    </source>
</reference>
<sequence>MTIRLVKIALSLMLAAFAGIVAFDNLVDYGSNYLFVEHVLSMDTTFPHNALLGRATTNPAWWQLSYWAIIAGEAVTCLLLVAGALVLWRNRYERGAVFNRSKSCVIAGLAVGFLIWFFGFMVVGGEWFAMWQSKIWNGQESAFRFYVAIAGVLIFVNQRDDDLVSG</sequence>
<dbReference type="RefSeq" id="WP_219797085.1">
    <property type="nucleotide sequence ID" value="NZ_CP080095.1"/>
</dbReference>
<gene>
    <name evidence="2" type="ORF">KZJ38_15965</name>
</gene>
<dbReference type="Proteomes" id="UP000826462">
    <property type="component" value="Chromosome 1"/>
</dbReference>
<dbReference type="EMBL" id="CP080095">
    <property type="protein sequence ID" value="QYD67810.1"/>
    <property type="molecule type" value="Genomic_DNA"/>
</dbReference>
<accession>A0ABX8ULA1</accession>
<name>A0ABX8ULA1_9BURK</name>
<feature type="transmembrane region" description="Helical" evidence="1">
    <location>
        <begin position="109"/>
        <end position="129"/>
    </location>
</feature>
<organism evidence="2 3">
    <name type="scientific">Paraburkholderia edwinii</name>
    <dbReference type="NCBI Taxonomy" id="2861782"/>
    <lineage>
        <taxon>Bacteria</taxon>
        <taxon>Pseudomonadati</taxon>
        <taxon>Pseudomonadota</taxon>
        <taxon>Betaproteobacteria</taxon>
        <taxon>Burkholderiales</taxon>
        <taxon>Burkholderiaceae</taxon>
        <taxon>Paraburkholderia</taxon>
    </lineage>
</organism>
<evidence type="ECO:0000313" key="3">
    <source>
        <dbReference type="Proteomes" id="UP000826462"/>
    </source>
</evidence>
<evidence type="ECO:0000256" key="1">
    <source>
        <dbReference type="SAM" id="Phobius"/>
    </source>
</evidence>
<dbReference type="Pfam" id="PF09933">
    <property type="entry name" value="DUF2165"/>
    <property type="match status" value="1"/>
</dbReference>
<keyword evidence="1" id="KW-0812">Transmembrane</keyword>
<feature type="transmembrane region" description="Helical" evidence="1">
    <location>
        <begin position="141"/>
        <end position="157"/>
    </location>
</feature>